<evidence type="ECO:0000256" key="9">
    <source>
        <dbReference type="PROSITE-ProRule" id="PRU00339"/>
    </source>
</evidence>
<keyword evidence="5" id="KW-0547">Nucleotide-binding</keyword>
<evidence type="ECO:0000256" key="2">
    <source>
        <dbReference type="ARBA" id="ARBA00012438"/>
    </source>
</evidence>
<dbReference type="InterPro" id="IPR005467">
    <property type="entry name" value="His_kinase_dom"/>
</dbReference>
<feature type="transmembrane region" description="Helical" evidence="11">
    <location>
        <begin position="6"/>
        <end position="25"/>
    </location>
</feature>
<dbReference type="CDD" id="cd16917">
    <property type="entry name" value="HATPase_UhpB-NarQ-NarX-like"/>
    <property type="match status" value="1"/>
</dbReference>
<keyword evidence="7 13" id="KW-0067">ATP-binding</keyword>
<dbReference type="Gene3D" id="1.25.40.10">
    <property type="entry name" value="Tetratricopeptide repeat domain"/>
    <property type="match status" value="2"/>
</dbReference>
<dbReference type="SUPFAM" id="SSF48452">
    <property type="entry name" value="TPR-like"/>
    <property type="match status" value="2"/>
</dbReference>
<dbReference type="EC" id="2.7.13.3" evidence="2"/>
<gene>
    <name evidence="13" type="ORF">RM519_06080</name>
</gene>
<feature type="repeat" description="TPR" evidence="9">
    <location>
        <begin position="149"/>
        <end position="182"/>
    </location>
</feature>
<dbReference type="InterPro" id="IPR011712">
    <property type="entry name" value="Sig_transdc_His_kin_sub3_dim/P"/>
</dbReference>
<keyword evidence="11" id="KW-1133">Transmembrane helix</keyword>
<reference evidence="13 14" key="1">
    <citation type="submission" date="2023-09" db="EMBL/GenBank/DDBJ databases">
        <authorList>
            <person name="Rey-Velasco X."/>
        </authorList>
    </citation>
    <scope>NUCLEOTIDE SEQUENCE [LARGE SCALE GENOMIC DNA]</scope>
    <source>
        <strain evidence="13 14">P050</strain>
    </source>
</reference>
<comment type="caution">
    <text evidence="13">The sequence shown here is derived from an EMBL/GenBank/DDBJ whole genome shotgun (WGS) entry which is preliminary data.</text>
</comment>
<keyword evidence="11" id="KW-0472">Membrane</keyword>
<name>A0ABU2Y440_9FLAO</name>
<evidence type="ECO:0000259" key="12">
    <source>
        <dbReference type="PROSITE" id="PS50109"/>
    </source>
</evidence>
<dbReference type="PROSITE" id="PS50109">
    <property type="entry name" value="HIS_KIN"/>
    <property type="match status" value="1"/>
</dbReference>
<feature type="domain" description="Histidine kinase" evidence="12">
    <location>
        <begin position="413"/>
        <end position="604"/>
    </location>
</feature>
<dbReference type="InterPro" id="IPR019734">
    <property type="entry name" value="TPR_rpt"/>
</dbReference>
<dbReference type="InterPro" id="IPR011990">
    <property type="entry name" value="TPR-like_helical_dom_sf"/>
</dbReference>
<dbReference type="Gene3D" id="3.30.565.10">
    <property type="entry name" value="Histidine kinase-like ATPase, C-terminal domain"/>
    <property type="match status" value="1"/>
</dbReference>
<evidence type="ECO:0000256" key="6">
    <source>
        <dbReference type="ARBA" id="ARBA00022777"/>
    </source>
</evidence>
<evidence type="ECO:0000256" key="8">
    <source>
        <dbReference type="ARBA" id="ARBA00023012"/>
    </source>
</evidence>
<dbReference type="SMART" id="SM00387">
    <property type="entry name" value="HATPase_c"/>
    <property type="match status" value="1"/>
</dbReference>
<dbReference type="PANTHER" id="PTHR24421">
    <property type="entry name" value="NITRATE/NITRITE SENSOR PROTEIN NARX-RELATED"/>
    <property type="match status" value="1"/>
</dbReference>
<keyword evidence="3" id="KW-0597">Phosphoprotein</keyword>
<dbReference type="PANTHER" id="PTHR24421:SF10">
    <property type="entry name" value="NITRATE_NITRITE SENSOR PROTEIN NARQ"/>
    <property type="match status" value="1"/>
</dbReference>
<dbReference type="EMBL" id="JAVRHV010000002">
    <property type="protein sequence ID" value="MDT0552807.1"/>
    <property type="molecule type" value="Genomic_DNA"/>
</dbReference>
<accession>A0ABU2Y440</accession>
<keyword evidence="9" id="KW-0802">TPR repeat</keyword>
<dbReference type="InterPro" id="IPR036890">
    <property type="entry name" value="HATPase_C_sf"/>
</dbReference>
<dbReference type="GO" id="GO:0005524">
    <property type="term" value="F:ATP binding"/>
    <property type="evidence" value="ECO:0007669"/>
    <property type="project" value="UniProtKB-KW"/>
</dbReference>
<evidence type="ECO:0000256" key="10">
    <source>
        <dbReference type="SAM" id="Coils"/>
    </source>
</evidence>
<proteinExistence type="predicted"/>
<evidence type="ECO:0000256" key="3">
    <source>
        <dbReference type="ARBA" id="ARBA00022553"/>
    </source>
</evidence>
<evidence type="ECO:0000256" key="1">
    <source>
        <dbReference type="ARBA" id="ARBA00000085"/>
    </source>
</evidence>
<evidence type="ECO:0000256" key="4">
    <source>
        <dbReference type="ARBA" id="ARBA00022679"/>
    </source>
</evidence>
<keyword evidence="8" id="KW-0902">Two-component regulatory system</keyword>
<evidence type="ECO:0000256" key="5">
    <source>
        <dbReference type="ARBA" id="ARBA00022741"/>
    </source>
</evidence>
<dbReference type="Gene3D" id="1.20.5.1930">
    <property type="match status" value="1"/>
</dbReference>
<dbReference type="RefSeq" id="WP_311592746.1">
    <property type="nucleotide sequence ID" value="NZ_JAVRHV010000002.1"/>
</dbReference>
<evidence type="ECO:0000256" key="7">
    <source>
        <dbReference type="ARBA" id="ARBA00022840"/>
    </source>
</evidence>
<dbReference type="InterPro" id="IPR003594">
    <property type="entry name" value="HATPase_dom"/>
</dbReference>
<evidence type="ECO:0000313" key="13">
    <source>
        <dbReference type="EMBL" id="MDT0552807.1"/>
    </source>
</evidence>
<evidence type="ECO:0000256" key="11">
    <source>
        <dbReference type="SAM" id="Phobius"/>
    </source>
</evidence>
<keyword evidence="14" id="KW-1185">Reference proteome</keyword>
<dbReference type="SMART" id="SM00028">
    <property type="entry name" value="TPR"/>
    <property type="match status" value="4"/>
</dbReference>
<feature type="transmembrane region" description="Helical" evidence="11">
    <location>
        <begin position="343"/>
        <end position="363"/>
    </location>
</feature>
<evidence type="ECO:0000313" key="14">
    <source>
        <dbReference type="Proteomes" id="UP001252186"/>
    </source>
</evidence>
<dbReference type="SUPFAM" id="SSF55874">
    <property type="entry name" value="ATPase domain of HSP90 chaperone/DNA topoisomerase II/histidine kinase"/>
    <property type="match status" value="1"/>
</dbReference>
<comment type="catalytic activity">
    <reaction evidence="1">
        <text>ATP + protein L-histidine = ADP + protein N-phospho-L-histidine.</text>
        <dbReference type="EC" id="2.7.13.3"/>
    </reaction>
</comment>
<dbReference type="Proteomes" id="UP001252186">
    <property type="component" value="Unassembled WGS sequence"/>
</dbReference>
<protein>
    <recommendedName>
        <fullName evidence="2">histidine kinase</fullName>
        <ecNumber evidence="2">2.7.13.3</ecNumber>
    </recommendedName>
</protein>
<keyword evidence="6" id="KW-0418">Kinase</keyword>
<keyword evidence="11" id="KW-0812">Transmembrane</keyword>
<dbReference type="PROSITE" id="PS50005">
    <property type="entry name" value="TPR"/>
    <property type="match status" value="1"/>
</dbReference>
<keyword evidence="4" id="KW-0808">Transferase</keyword>
<keyword evidence="10" id="KW-0175">Coiled coil</keyword>
<dbReference type="InterPro" id="IPR050482">
    <property type="entry name" value="Sensor_HK_TwoCompSys"/>
</dbReference>
<sequence length="604" mass="68992">MYRSPYRLLIVVFIAINGLFIQSLYSQKQLDSLFAETAFQLNLSKECKAQNALNQIQELYPELSVKDALRVIYYQAAINIGDDMDDLALEGLLTGFTKLKKLKTSKYHHLYAEEIGRIYGRANDFKLAIDFFKQGLSFATEQNDSLAISSAYLNIGSIYQMKQEMGIAEVNYEKVLRFFPTEGGDTETLATVYSNLIGIALGKGEFDLAQDYGIKSLEIHTQNKDTLKLAGVLSNLGSISMYLKELDKSNDYYFKAYELLKDRTDTKSREITALTLDNISQVYYLKESYKNGYDYLFEGTSIERELSKEKLENKISEIGAKYALEEKEKQTEIERSKKESRELLLYILGIALAGTLVSIFLFIRATKLKRAKTKLEFEREKIEQAHEIEKMQNDVQMKILNATLDGREAERRHISEILHDTVSSLLSSANLHVVAVKMQLKDQSPSEVEKIQAIISETSDKVRDLSHKLISSVLLKFGLRTAIEDLCEKYSNSRLTFKFEVKDVGRYDEHFEVKTHHIIEELANNIMKHSNAYNASIRMRVVKNKLNIEIFDDGDGFNLQEVTKKDGLGLTQVKARVKVMNGKIEIKPFENTGTQIYIDLPIPN</sequence>
<dbReference type="Pfam" id="PF02518">
    <property type="entry name" value="HATPase_c"/>
    <property type="match status" value="1"/>
</dbReference>
<organism evidence="13 14">
    <name type="scientific">Urechidicola vernalis</name>
    <dbReference type="NCBI Taxonomy" id="3075600"/>
    <lineage>
        <taxon>Bacteria</taxon>
        <taxon>Pseudomonadati</taxon>
        <taxon>Bacteroidota</taxon>
        <taxon>Flavobacteriia</taxon>
        <taxon>Flavobacteriales</taxon>
        <taxon>Flavobacteriaceae</taxon>
        <taxon>Urechidicola</taxon>
    </lineage>
</organism>
<feature type="coiled-coil region" evidence="10">
    <location>
        <begin position="365"/>
        <end position="394"/>
    </location>
</feature>
<dbReference type="Pfam" id="PF07730">
    <property type="entry name" value="HisKA_3"/>
    <property type="match status" value="1"/>
</dbReference>